<organism evidence="1">
    <name type="scientific">Lygus hesperus</name>
    <name type="common">Western plant bug</name>
    <dbReference type="NCBI Taxonomy" id="30085"/>
    <lineage>
        <taxon>Eukaryota</taxon>
        <taxon>Metazoa</taxon>
        <taxon>Ecdysozoa</taxon>
        <taxon>Arthropoda</taxon>
        <taxon>Hexapoda</taxon>
        <taxon>Insecta</taxon>
        <taxon>Pterygota</taxon>
        <taxon>Neoptera</taxon>
        <taxon>Paraneoptera</taxon>
        <taxon>Hemiptera</taxon>
        <taxon>Heteroptera</taxon>
        <taxon>Panheteroptera</taxon>
        <taxon>Cimicomorpha</taxon>
        <taxon>Miridae</taxon>
        <taxon>Mirini</taxon>
        <taxon>Lygus</taxon>
    </lineage>
</organism>
<sequence>MSVSAVARQSQSTVWSFDLAVAMNETNVMDYIEVGTKNGDWVYIANCDLADPCFFRAMARTIYFLTPQPERFPRREHFRVVLCVQRAFDINANANIGMPFPPLILKSAVIARKPAEDKSK</sequence>
<dbReference type="EMBL" id="GBHO01038613">
    <property type="protein sequence ID" value="JAG04991.1"/>
    <property type="molecule type" value="Transcribed_RNA"/>
</dbReference>
<dbReference type="Gene3D" id="3.40.50.300">
    <property type="entry name" value="P-loop containing nucleotide triphosphate hydrolases"/>
    <property type="match status" value="1"/>
</dbReference>
<proteinExistence type="predicted"/>
<dbReference type="AlphaFoldDB" id="A0A0A9WC73"/>
<dbReference type="InterPro" id="IPR027417">
    <property type="entry name" value="P-loop_NTPase"/>
</dbReference>
<gene>
    <name evidence="1" type="primary">Rmi1</name>
    <name evidence="1" type="ORF">CM83_22752</name>
</gene>
<evidence type="ECO:0000313" key="1">
    <source>
        <dbReference type="EMBL" id="JAG04991.1"/>
    </source>
</evidence>
<name>A0A0A9WC73_LYGHE</name>
<reference evidence="1" key="2">
    <citation type="submission" date="2014-07" db="EMBL/GenBank/DDBJ databases">
        <authorList>
            <person name="Hull J."/>
        </authorList>
    </citation>
    <scope>NUCLEOTIDE SEQUENCE</scope>
</reference>
<accession>A0A0A9WC73</accession>
<protein>
    <submittedName>
        <fullName evidence="1">RecQ-mediated genome instability protein 1</fullName>
    </submittedName>
</protein>
<reference evidence="1" key="1">
    <citation type="journal article" date="2014" name="PLoS ONE">
        <title>Transcriptome-Based Identification of ABC Transporters in the Western Tarnished Plant Bug Lygus hesperus.</title>
        <authorList>
            <person name="Hull J.J."/>
            <person name="Chaney K."/>
            <person name="Geib S.M."/>
            <person name="Fabrick J.A."/>
            <person name="Brent C.S."/>
            <person name="Walsh D."/>
            <person name="Lavine L.C."/>
        </authorList>
    </citation>
    <scope>NUCLEOTIDE SEQUENCE</scope>
</reference>